<keyword evidence="7" id="KW-0436">Ligase</keyword>
<dbReference type="PANTHER" id="PTHR37422">
    <property type="entry name" value="TEICHURONIC ACID BIOSYNTHESIS PROTEIN TUAE"/>
    <property type="match status" value="1"/>
</dbReference>
<dbReference type="EMBL" id="JAHXZN010000001">
    <property type="protein sequence ID" value="MBW6529901.1"/>
    <property type="molecule type" value="Genomic_DNA"/>
</dbReference>
<feature type="transmembrane region" description="Helical" evidence="5">
    <location>
        <begin position="230"/>
        <end position="249"/>
    </location>
</feature>
<dbReference type="RefSeq" id="WP_219747361.1">
    <property type="nucleotide sequence ID" value="NZ_JAHXZN010000001.1"/>
</dbReference>
<feature type="transmembrane region" description="Helical" evidence="5">
    <location>
        <begin position="113"/>
        <end position="132"/>
    </location>
</feature>
<evidence type="ECO:0000259" key="6">
    <source>
        <dbReference type="Pfam" id="PF04932"/>
    </source>
</evidence>
<comment type="caution">
    <text evidence="7">The sequence shown here is derived from an EMBL/GenBank/DDBJ whole genome shotgun (WGS) entry which is preliminary data.</text>
</comment>
<feature type="transmembrane region" description="Helical" evidence="5">
    <location>
        <begin position="52"/>
        <end position="75"/>
    </location>
</feature>
<dbReference type="Pfam" id="PF04932">
    <property type="entry name" value="Wzy_C"/>
    <property type="match status" value="1"/>
</dbReference>
<feature type="transmembrane region" description="Helical" evidence="5">
    <location>
        <begin position="349"/>
        <end position="366"/>
    </location>
</feature>
<feature type="transmembrane region" description="Helical" evidence="5">
    <location>
        <begin position="20"/>
        <end position="40"/>
    </location>
</feature>
<evidence type="ECO:0000313" key="8">
    <source>
        <dbReference type="Proteomes" id="UP000759103"/>
    </source>
</evidence>
<evidence type="ECO:0000256" key="4">
    <source>
        <dbReference type="ARBA" id="ARBA00023136"/>
    </source>
</evidence>
<feature type="transmembrane region" description="Helical" evidence="5">
    <location>
        <begin position="81"/>
        <end position="101"/>
    </location>
</feature>
<organism evidence="7 8">
    <name type="scientific">Sphingomonas citri</name>
    <dbReference type="NCBI Taxonomy" id="2862499"/>
    <lineage>
        <taxon>Bacteria</taxon>
        <taxon>Pseudomonadati</taxon>
        <taxon>Pseudomonadota</taxon>
        <taxon>Alphaproteobacteria</taxon>
        <taxon>Sphingomonadales</taxon>
        <taxon>Sphingomonadaceae</taxon>
        <taxon>Sphingomonas</taxon>
    </lineage>
</organism>
<feature type="transmembrane region" description="Helical" evidence="5">
    <location>
        <begin position="161"/>
        <end position="179"/>
    </location>
</feature>
<keyword evidence="8" id="KW-1185">Reference proteome</keyword>
<feature type="transmembrane region" description="Helical" evidence="5">
    <location>
        <begin position="314"/>
        <end position="343"/>
    </location>
</feature>
<dbReference type="InterPro" id="IPR007016">
    <property type="entry name" value="O-antigen_ligase-rel_domated"/>
</dbReference>
<keyword evidence="2 5" id="KW-0812">Transmembrane</keyword>
<comment type="subcellular location">
    <subcellularLocation>
        <location evidence="1">Membrane</location>
        <topology evidence="1">Multi-pass membrane protein</topology>
    </subcellularLocation>
</comment>
<keyword evidence="4 5" id="KW-0472">Membrane</keyword>
<protein>
    <submittedName>
        <fullName evidence="7">O-antigen ligase family protein</fullName>
    </submittedName>
</protein>
<dbReference type="GO" id="GO:0016874">
    <property type="term" value="F:ligase activity"/>
    <property type="evidence" value="ECO:0007669"/>
    <property type="project" value="UniProtKB-KW"/>
</dbReference>
<feature type="transmembrane region" description="Helical" evidence="5">
    <location>
        <begin position="191"/>
        <end position="224"/>
    </location>
</feature>
<dbReference type="PANTHER" id="PTHR37422:SF13">
    <property type="entry name" value="LIPOPOLYSACCHARIDE BIOSYNTHESIS PROTEIN PA4999-RELATED"/>
    <property type="match status" value="1"/>
</dbReference>
<evidence type="ECO:0000256" key="2">
    <source>
        <dbReference type="ARBA" id="ARBA00022692"/>
    </source>
</evidence>
<feature type="domain" description="O-antigen ligase-related" evidence="6">
    <location>
        <begin position="192"/>
        <end position="329"/>
    </location>
</feature>
<evidence type="ECO:0000256" key="3">
    <source>
        <dbReference type="ARBA" id="ARBA00022989"/>
    </source>
</evidence>
<gene>
    <name evidence="7" type="ORF">KZ820_04070</name>
</gene>
<dbReference type="Proteomes" id="UP000759103">
    <property type="component" value="Unassembled WGS sequence"/>
</dbReference>
<evidence type="ECO:0000256" key="5">
    <source>
        <dbReference type="SAM" id="Phobius"/>
    </source>
</evidence>
<sequence length="408" mass="43910">MPRPIILAVALSSYLSWRPSLDIMFTLSDLLFLLGLGLLASRHRLPLQPFGALQPAWLMSFTVMMAGLLVASLGARDPSRWLIVAMQYAFAWVVLPFAIAGHGRAYATTLARALVAGMVAMEAFGILIYVSFQASFEVARKVLGLDFLSGNRRLGVFATDANWNGAAIAMTLPFVLFLWRAGRLRTAAMLVAFAVLLVSLLLTASFTAFSSAAIGLAIFGVIAGIRLPRWVVGGLFAAALVVSQTGLMLPETFNKRVAGAIENGDISEAGTFTGRVALIDDAWSMIEQHPFSGVGVDQHRVISKLKAPVHNMYLLVWVEGGLVALLGWLGMLVVLVMVALSTLRRERDVAGLVLAVLVTFLIFSAASPHMYARLWSVPVILSLAMAHGGAVRRTPRAVAALLSRRVEA</sequence>
<evidence type="ECO:0000313" key="7">
    <source>
        <dbReference type="EMBL" id="MBW6529901.1"/>
    </source>
</evidence>
<keyword evidence="3 5" id="KW-1133">Transmembrane helix</keyword>
<reference evidence="7 8" key="1">
    <citation type="submission" date="2021-07" db="EMBL/GenBank/DDBJ databases">
        <title>Sphingomonas sp.</title>
        <authorList>
            <person name="Feng G."/>
            <person name="Li J."/>
            <person name="Pan M."/>
        </authorList>
    </citation>
    <scope>NUCLEOTIDE SEQUENCE [LARGE SCALE GENOMIC DNA]</scope>
    <source>
        <strain evidence="7 8">RRHST34</strain>
    </source>
</reference>
<accession>A0ABS7BJV9</accession>
<name>A0ABS7BJV9_9SPHN</name>
<evidence type="ECO:0000256" key="1">
    <source>
        <dbReference type="ARBA" id="ARBA00004141"/>
    </source>
</evidence>
<dbReference type="InterPro" id="IPR051533">
    <property type="entry name" value="WaaL-like"/>
</dbReference>
<proteinExistence type="predicted"/>